<keyword evidence="10" id="KW-1185">Reference proteome</keyword>
<evidence type="ECO:0000313" key="9">
    <source>
        <dbReference type="EMBL" id="EMD40231.1"/>
    </source>
</evidence>
<proteinExistence type="inferred from homology"/>
<evidence type="ECO:0000256" key="4">
    <source>
        <dbReference type="ARBA" id="ARBA00022490"/>
    </source>
</evidence>
<gene>
    <name evidence="9" type="ORF">CERSUDRAFT_112424</name>
</gene>
<dbReference type="Gene3D" id="2.30.36.70">
    <property type="entry name" value="Actin, Chain A, domain 2"/>
    <property type="match status" value="1"/>
</dbReference>
<dbReference type="Proteomes" id="UP000016930">
    <property type="component" value="Unassembled WGS sequence"/>
</dbReference>
<dbReference type="SUPFAM" id="SSF53067">
    <property type="entry name" value="Actin-like ATPase domain"/>
    <property type="match status" value="2"/>
</dbReference>
<evidence type="ECO:0000256" key="1">
    <source>
        <dbReference type="ARBA" id="ARBA00004496"/>
    </source>
</evidence>
<dbReference type="STRING" id="914234.M2RMY5"/>
<dbReference type="SMART" id="SM00268">
    <property type="entry name" value="ACTIN"/>
    <property type="match status" value="1"/>
</dbReference>
<evidence type="ECO:0000256" key="6">
    <source>
        <dbReference type="ARBA" id="ARBA00063309"/>
    </source>
</evidence>
<evidence type="ECO:0000313" key="10">
    <source>
        <dbReference type="Proteomes" id="UP000016930"/>
    </source>
</evidence>
<dbReference type="Gene3D" id="3.30.420.40">
    <property type="match status" value="2"/>
</dbReference>
<evidence type="ECO:0000256" key="2">
    <source>
        <dbReference type="ARBA" id="ARBA00005665"/>
    </source>
</evidence>
<dbReference type="HOGENOM" id="CLU_027965_1_1_1"/>
<keyword evidence="4" id="KW-0963">Cytoplasm</keyword>
<dbReference type="InterPro" id="IPR004000">
    <property type="entry name" value="Actin"/>
</dbReference>
<name>M2RMY5_CERS8</name>
<reference evidence="9 10" key="1">
    <citation type="journal article" date="2012" name="Proc. Natl. Acad. Sci. U.S.A.">
        <title>Comparative genomics of Ceriporiopsis subvermispora and Phanerochaete chrysosporium provide insight into selective ligninolysis.</title>
        <authorList>
            <person name="Fernandez-Fueyo E."/>
            <person name="Ruiz-Duenas F.J."/>
            <person name="Ferreira P."/>
            <person name="Floudas D."/>
            <person name="Hibbett D.S."/>
            <person name="Canessa P."/>
            <person name="Larrondo L.F."/>
            <person name="James T.Y."/>
            <person name="Seelenfreund D."/>
            <person name="Lobos S."/>
            <person name="Polanco R."/>
            <person name="Tello M."/>
            <person name="Honda Y."/>
            <person name="Watanabe T."/>
            <person name="Watanabe T."/>
            <person name="Ryu J.S."/>
            <person name="Kubicek C.P."/>
            <person name="Schmoll M."/>
            <person name="Gaskell J."/>
            <person name="Hammel K.E."/>
            <person name="St John F.J."/>
            <person name="Vanden Wymelenberg A."/>
            <person name="Sabat G."/>
            <person name="Splinter BonDurant S."/>
            <person name="Syed K."/>
            <person name="Yadav J.S."/>
            <person name="Doddapaneni H."/>
            <person name="Subramanian V."/>
            <person name="Lavin J.L."/>
            <person name="Oguiza J.A."/>
            <person name="Perez G."/>
            <person name="Pisabarro A.G."/>
            <person name="Ramirez L."/>
            <person name="Santoyo F."/>
            <person name="Master E."/>
            <person name="Coutinho P.M."/>
            <person name="Henrissat B."/>
            <person name="Lombard V."/>
            <person name="Magnuson J.K."/>
            <person name="Kuees U."/>
            <person name="Hori C."/>
            <person name="Igarashi K."/>
            <person name="Samejima M."/>
            <person name="Held B.W."/>
            <person name="Barry K.W."/>
            <person name="LaButti K.M."/>
            <person name="Lapidus A."/>
            <person name="Lindquist E.A."/>
            <person name="Lucas S.M."/>
            <person name="Riley R."/>
            <person name="Salamov A.A."/>
            <person name="Hoffmeister D."/>
            <person name="Schwenk D."/>
            <person name="Hadar Y."/>
            <person name="Yarden O."/>
            <person name="de Vries R.P."/>
            <person name="Wiebenga A."/>
            <person name="Stenlid J."/>
            <person name="Eastwood D."/>
            <person name="Grigoriev I.V."/>
            <person name="Berka R.M."/>
            <person name="Blanchette R.A."/>
            <person name="Kersten P."/>
            <person name="Martinez A.T."/>
            <person name="Vicuna R."/>
            <person name="Cullen D."/>
        </authorList>
    </citation>
    <scope>NUCLEOTIDE SEQUENCE [LARGE SCALE GENOMIC DNA]</scope>
    <source>
        <strain evidence="9 10">B</strain>
    </source>
</reference>
<dbReference type="GO" id="GO:0005634">
    <property type="term" value="C:nucleus"/>
    <property type="evidence" value="ECO:0007669"/>
    <property type="project" value="UniProtKB-ARBA"/>
</dbReference>
<dbReference type="FunFam" id="3.90.640.10:FF:000014">
    <property type="entry name" value="Putative actin-related protein 6"/>
    <property type="match status" value="1"/>
</dbReference>
<comment type="function">
    <text evidence="5">Component of the SWR1 complex which mediates the ATP-dependent exchange of histone H2A for the H2A variant HZT1 leading to transcriptional regulation of selected genes by chromatin remodeling. Involved in chromosome stability.</text>
</comment>
<comment type="subunit">
    <text evidence="6">Component of the SWR1 chromatin remodeling complex.</text>
</comment>
<feature type="region of interest" description="Disordered" evidence="8">
    <location>
        <begin position="402"/>
        <end position="452"/>
    </location>
</feature>
<dbReference type="EMBL" id="KB445793">
    <property type="protein sequence ID" value="EMD40231.1"/>
    <property type="molecule type" value="Genomic_DNA"/>
</dbReference>
<evidence type="ECO:0000256" key="7">
    <source>
        <dbReference type="ARBA" id="ARBA00073820"/>
    </source>
</evidence>
<feature type="compositionally biased region" description="Basic and acidic residues" evidence="8">
    <location>
        <begin position="402"/>
        <end position="423"/>
    </location>
</feature>
<comment type="similarity">
    <text evidence="2">Belongs to the actin family. ARP6 subfamily.</text>
</comment>
<dbReference type="OrthoDB" id="6220758at2759"/>
<evidence type="ECO:0000256" key="5">
    <source>
        <dbReference type="ARBA" id="ARBA00025222"/>
    </source>
</evidence>
<feature type="compositionally biased region" description="Basic residues" evidence="8">
    <location>
        <begin position="436"/>
        <end position="452"/>
    </location>
</feature>
<evidence type="ECO:0000256" key="8">
    <source>
        <dbReference type="SAM" id="MobiDB-lite"/>
    </source>
</evidence>
<dbReference type="GO" id="GO:0005737">
    <property type="term" value="C:cytoplasm"/>
    <property type="evidence" value="ECO:0007669"/>
    <property type="project" value="UniProtKB-SubCell"/>
</dbReference>
<dbReference type="Gene3D" id="3.90.640.10">
    <property type="entry name" value="Actin, Chain A, domain 4"/>
    <property type="match status" value="1"/>
</dbReference>
<comment type="subcellular location">
    <subcellularLocation>
        <location evidence="1">Cytoplasm</location>
    </subcellularLocation>
</comment>
<dbReference type="InterPro" id="IPR043129">
    <property type="entry name" value="ATPase_NBD"/>
</dbReference>
<dbReference type="CDD" id="cd10210">
    <property type="entry name" value="ASKHA_NBD_Arp6"/>
    <property type="match status" value="1"/>
</dbReference>
<accession>M2RMY5</accession>
<dbReference type="AlphaFoldDB" id="M2RMY5"/>
<protein>
    <recommendedName>
        <fullName evidence="3">Actin-like protein ARP6</fullName>
    </recommendedName>
    <alternativeName>
        <fullName evidence="7">Actin-like protein arp6</fullName>
    </alternativeName>
</protein>
<organism evidence="9 10">
    <name type="scientific">Ceriporiopsis subvermispora (strain B)</name>
    <name type="common">White-rot fungus</name>
    <name type="synonym">Gelatoporia subvermispora</name>
    <dbReference type="NCBI Taxonomy" id="914234"/>
    <lineage>
        <taxon>Eukaryota</taxon>
        <taxon>Fungi</taxon>
        <taxon>Dikarya</taxon>
        <taxon>Basidiomycota</taxon>
        <taxon>Agaricomycotina</taxon>
        <taxon>Agaricomycetes</taxon>
        <taxon>Polyporales</taxon>
        <taxon>Gelatoporiaceae</taxon>
        <taxon>Gelatoporia</taxon>
    </lineage>
</organism>
<dbReference type="Pfam" id="PF00022">
    <property type="entry name" value="Actin"/>
    <property type="match status" value="1"/>
</dbReference>
<evidence type="ECO:0000256" key="3">
    <source>
        <dbReference type="ARBA" id="ARBA00018633"/>
    </source>
</evidence>
<dbReference type="PANTHER" id="PTHR11937">
    <property type="entry name" value="ACTIN"/>
    <property type="match status" value="1"/>
</dbReference>
<sequence length="452" mass="51036">MKAPIKVVVDNGASSIKAGILGVDNKRPRIIPNVIVRSKGDKTTYIGHELESCRDHSSLHYRLPFEKGYITDWDAQKAIWDGMFSAELLNVNPSEASLLLTEPYFNLPNLQDVYDQFVFEEYEFYSYYRCTPASLIPHGTLFTRTDPSRPECMLVVDSGFSFTHIVPIMNGEIVWQAVKRIDVGGKLLTNQLKELVSYRQWNMMDETYIMNQVKESSCYVSTNFRQDMEVCQTEPKSNGIVQEYILPDFSLNRPGRIRQPGEPPGESSQILYMNNERFTVPEIIFRPDDIGLDQSGIAATIASSIAQLPEEIQGLFWANIGLIGGNTKFPGFRERLMSELRTLGPVDCEVVLYLSTDPITEVYQSAVALAKRPDFAERVVTRADYLEMGSSACHRKFSDWKPVDKDATKGRDMGKTKTGRARDEVEDDEPSPSVRRGGRAKGRGRATVRRQG</sequence>